<evidence type="ECO:0000313" key="2">
    <source>
        <dbReference type="Proteomes" id="UP001595735"/>
    </source>
</evidence>
<comment type="caution">
    <text evidence="1">The sequence shown here is derived from an EMBL/GenBank/DDBJ whole genome shotgun (WGS) entry which is preliminary data.</text>
</comment>
<sequence length="166" mass="19453">MNYFVYALEHIYTDESHTACKFLGYFDDLELLEKAKEKALTLPGFRTYPDGVVTRKYELNKIHWQNGFNSVVGEIGRDYLNKEDVMSEGSESIKELNLQYIFQVSHTYTIHTFLDDERIIGIFLDEQLANEVVDHCKKKEGFKNYPDDFIVDRFILNNLLWTTGFG</sequence>
<protein>
    <submittedName>
        <fullName evidence="1">Uncharacterized protein</fullName>
    </submittedName>
</protein>
<organism evidence="1 2">
    <name type="scientific">Chryseobacterium tructae</name>
    <dbReference type="NCBI Taxonomy" id="1037380"/>
    <lineage>
        <taxon>Bacteria</taxon>
        <taxon>Pseudomonadati</taxon>
        <taxon>Bacteroidota</taxon>
        <taxon>Flavobacteriia</taxon>
        <taxon>Flavobacteriales</taxon>
        <taxon>Weeksellaceae</taxon>
        <taxon>Chryseobacterium group</taxon>
        <taxon>Chryseobacterium</taxon>
    </lineage>
</organism>
<dbReference type="EMBL" id="JBHRYO010000002">
    <property type="protein sequence ID" value="MFC3758769.1"/>
    <property type="molecule type" value="Genomic_DNA"/>
</dbReference>
<evidence type="ECO:0000313" key="1">
    <source>
        <dbReference type="EMBL" id="MFC3758769.1"/>
    </source>
</evidence>
<dbReference type="Proteomes" id="UP001595735">
    <property type="component" value="Unassembled WGS sequence"/>
</dbReference>
<proteinExistence type="predicted"/>
<dbReference type="RefSeq" id="WP_290300867.1">
    <property type="nucleotide sequence ID" value="NZ_JAUFQR010000001.1"/>
</dbReference>
<gene>
    <name evidence="1" type="ORF">ACFONJ_22565</name>
</gene>
<reference evidence="2" key="1">
    <citation type="journal article" date="2019" name="Int. J. Syst. Evol. Microbiol.">
        <title>The Global Catalogue of Microorganisms (GCM) 10K type strain sequencing project: providing services to taxonomists for standard genome sequencing and annotation.</title>
        <authorList>
            <consortium name="The Broad Institute Genomics Platform"/>
            <consortium name="The Broad Institute Genome Sequencing Center for Infectious Disease"/>
            <person name="Wu L."/>
            <person name="Ma J."/>
        </authorList>
    </citation>
    <scope>NUCLEOTIDE SEQUENCE [LARGE SCALE GENOMIC DNA]</scope>
    <source>
        <strain evidence="2">CECT 7798</strain>
    </source>
</reference>
<accession>A0ABV7Y401</accession>
<keyword evidence="2" id="KW-1185">Reference proteome</keyword>
<name>A0ABV7Y401_9FLAO</name>